<keyword evidence="7" id="KW-0256">Endoplasmic reticulum</keyword>
<keyword evidence="9" id="KW-1133">Transmembrane helix</keyword>
<dbReference type="PANTHER" id="PTHR46025">
    <property type="entry name" value="XYLOSYLTRANSFERASE OXT"/>
    <property type="match status" value="1"/>
</dbReference>
<sequence>MRKAYIILVHKNPEQVYKLVKQLDDDRSEFFIHIDIKVNAGAFRNLREFGTKLYFTEREDGRWGGPGIVKATVNALEKVREAGKLYDRVILLSGQDYPLKTNRYIDDFLSNAAHSVFMTTFSALPVAGWDNGGLNRIYDYYLGLKWHHLYLNKGINLLKKVLPFLRKKVPYDLKVYAGSQWWIIDMYALNYILDYLRDNKRFSRFFRYSLLADEMFFQTILLNAADDRLLNSIENDNKRLIVIPTGDMHPTTWKKEDIQLLLASNALFARKFDTEVDPEILRLLDHHIAG</sequence>
<evidence type="ECO:0000256" key="13">
    <source>
        <dbReference type="ARBA" id="ARBA00023180"/>
    </source>
</evidence>
<evidence type="ECO:0000256" key="7">
    <source>
        <dbReference type="ARBA" id="ARBA00022824"/>
    </source>
</evidence>
<keyword evidence="6" id="KW-0479">Metal-binding</keyword>
<keyword evidence="16" id="KW-1185">Reference proteome</keyword>
<dbReference type="GO" id="GO:0030158">
    <property type="term" value="F:protein xylosyltransferase activity"/>
    <property type="evidence" value="ECO:0007669"/>
    <property type="project" value="InterPro"/>
</dbReference>
<dbReference type="GO" id="GO:0015012">
    <property type="term" value="P:heparan sulfate proteoglycan biosynthetic process"/>
    <property type="evidence" value="ECO:0007669"/>
    <property type="project" value="TreeGrafter"/>
</dbReference>
<evidence type="ECO:0000256" key="8">
    <source>
        <dbReference type="ARBA" id="ARBA00022968"/>
    </source>
</evidence>
<evidence type="ECO:0000256" key="11">
    <source>
        <dbReference type="ARBA" id="ARBA00023136"/>
    </source>
</evidence>
<gene>
    <name evidence="15" type="ORF">GS398_15505</name>
</gene>
<accession>A0A7K1Y0T2</accession>
<keyword evidence="11" id="KW-0472">Membrane</keyword>
<dbReference type="InterPro" id="IPR003406">
    <property type="entry name" value="Glyco_trans_14"/>
</dbReference>
<dbReference type="Proteomes" id="UP000451233">
    <property type="component" value="Unassembled WGS sequence"/>
</dbReference>
<dbReference type="RefSeq" id="WP_160907683.1">
    <property type="nucleotide sequence ID" value="NZ_WVHS01000003.1"/>
</dbReference>
<dbReference type="EMBL" id="WVHS01000003">
    <property type="protein sequence ID" value="MXV16707.1"/>
    <property type="molecule type" value="Genomic_DNA"/>
</dbReference>
<keyword evidence="12" id="KW-1015">Disulfide bond</keyword>
<dbReference type="GO" id="GO:0016020">
    <property type="term" value="C:membrane"/>
    <property type="evidence" value="ECO:0007669"/>
    <property type="project" value="InterPro"/>
</dbReference>
<keyword evidence="4" id="KW-0808">Transferase</keyword>
<dbReference type="PANTHER" id="PTHR46025:SF3">
    <property type="entry name" value="XYLOSYLTRANSFERASE OXT"/>
    <property type="match status" value="1"/>
</dbReference>
<protein>
    <recommendedName>
        <fullName evidence="14">Peptide O-xylosyltransferase</fullName>
    </recommendedName>
</protein>
<evidence type="ECO:0000256" key="12">
    <source>
        <dbReference type="ARBA" id="ARBA00023157"/>
    </source>
</evidence>
<reference evidence="15 16" key="1">
    <citation type="submission" date="2019-11" db="EMBL/GenBank/DDBJ databases">
        <title>Pedobacter sp. HMF7056 Genome sequencing and assembly.</title>
        <authorList>
            <person name="Kang H."/>
            <person name="Kim H."/>
            <person name="Joh K."/>
        </authorList>
    </citation>
    <scope>NUCLEOTIDE SEQUENCE [LARGE SCALE GENOMIC DNA]</scope>
    <source>
        <strain evidence="15 16">HMF7056</strain>
    </source>
</reference>
<dbReference type="Pfam" id="PF02485">
    <property type="entry name" value="Branch"/>
    <property type="match status" value="1"/>
</dbReference>
<comment type="subcellular location">
    <subcellularLocation>
        <location evidence="2">Endoplasmic reticulum membrane</location>
        <topology evidence="2">Single-pass type II membrane protein</topology>
    </subcellularLocation>
    <subcellularLocation>
        <location evidence="1">Golgi apparatus membrane</location>
        <topology evidence="1">Single-pass type II membrane protein</topology>
    </subcellularLocation>
</comment>
<dbReference type="InterPro" id="IPR043538">
    <property type="entry name" value="XYLT"/>
</dbReference>
<keyword evidence="5" id="KW-0812">Transmembrane</keyword>
<evidence type="ECO:0000256" key="2">
    <source>
        <dbReference type="ARBA" id="ARBA00004648"/>
    </source>
</evidence>
<keyword evidence="10" id="KW-0333">Golgi apparatus</keyword>
<evidence type="ECO:0000256" key="9">
    <source>
        <dbReference type="ARBA" id="ARBA00022989"/>
    </source>
</evidence>
<evidence type="ECO:0000256" key="1">
    <source>
        <dbReference type="ARBA" id="ARBA00004323"/>
    </source>
</evidence>
<evidence type="ECO:0000313" key="16">
    <source>
        <dbReference type="Proteomes" id="UP000451233"/>
    </source>
</evidence>
<evidence type="ECO:0000313" key="15">
    <source>
        <dbReference type="EMBL" id="MXV16707.1"/>
    </source>
</evidence>
<evidence type="ECO:0000256" key="10">
    <source>
        <dbReference type="ARBA" id="ARBA00023034"/>
    </source>
</evidence>
<keyword evidence="13" id="KW-0325">Glycoprotein</keyword>
<dbReference type="GO" id="GO:0046872">
    <property type="term" value="F:metal ion binding"/>
    <property type="evidence" value="ECO:0007669"/>
    <property type="project" value="UniProtKB-KW"/>
</dbReference>
<dbReference type="AlphaFoldDB" id="A0A7K1Y0T2"/>
<evidence type="ECO:0000256" key="3">
    <source>
        <dbReference type="ARBA" id="ARBA00022676"/>
    </source>
</evidence>
<organism evidence="15 16">
    <name type="scientific">Hufsiella ginkgonis</name>
    <dbReference type="NCBI Taxonomy" id="2695274"/>
    <lineage>
        <taxon>Bacteria</taxon>
        <taxon>Pseudomonadati</taxon>
        <taxon>Bacteroidota</taxon>
        <taxon>Sphingobacteriia</taxon>
        <taxon>Sphingobacteriales</taxon>
        <taxon>Sphingobacteriaceae</taxon>
        <taxon>Hufsiella</taxon>
    </lineage>
</organism>
<proteinExistence type="predicted"/>
<keyword evidence="8" id="KW-0735">Signal-anchor</keyword>
<keyword evidence="3" id="KW-0328">Glycosyltransferase</keyword>
<dbReference type="GO" id="GO:0050650">
    <property type="term" value="P:chondroitin sulfate proteoglycan biosynthetic process"/>
    <property type="evidence" value="ECO:0007669"/>
    <property type="project" value="TreeGrafter"/>
</dbReference>
<evidence type="ECO:0000256" key="14">
    <source>
        <dbReference type="ARBA" id="ARBA00042865"/>
    </source>
</evidence>
<name>A0A7K1Y0T2_9SPHI</name>
<comment type="caution">
    <text evidence="15">The sequence shown here is derived from an EMBL/GenBank/DDBJ whole genome shotgun (WGS) entry which is preliminary data.</text>
</comment>
<evidence type="ECO:0000256" key="5">
    <source>
        <dbReference type="ARBA" id="ARBA00022692"/>
    </source>
</evidence>
<evidence type="ECO:0000256" key="4">
    <source>
        <dbReference type="ARBA" id="ARBA00022679"/>
    </source>
</evidence>
<evidence type="ECO:0000256" key="6">
    <source>
        <dbReference type="ARBA" id="ARBA00022723"/>
    </source>
</evidence>